<evidence type="ECO:0000256" key="6">
    <source>
        <dbReference type="ARBA" id="ARBA00022692"/>
    </source>
</evidence>
<dbReference type="NCBIfam" id="TIGR02532">
    <property type="entry name" value="IV_pilin_GFxxxE"/>
    <property type="match status" value="1"/>
</dbReference>
<dbReference type="InterPro" id="IPR012902">
    <property type="entry name" value="N_methyl_site"/>
</dbReference>
<name>A0ABY1Z938_9GAMM</name>
<evidence type="ECO:0000256" key="2">
    <source>
        <dbReference type="ARBA" id="ARBA00021549"/>
    </source>
</evidence>
<comment type="subcellular location">
    <subcellularLocation>
        <location evidence="1">Cell inner membrane</location>
        <topology evidence="1">Single-pass membrane protein</topology>
    </subcellularLocation>
</comment>
<keyword evidence="7 11" id="KW-1133">Transmembrane helix</keyword>
<evidence type="ECO:0000256" key="3">
    <source>
        <dbReference type="ARBA" id="ARBA00022475"/>
    </source>
</evidence>
<evidence type="ECO:0000256" key="10">
    <source>
        <dbReference type="ARBA" id="ARBA00030775"/>
    </source>
</evidence>
<keyword evidence="4" id="KW-0488">Methylation</keyword>
<feature type="domain" description="General secretion pathway GspH" evidence="12">
    <location>
        <begin position="82"/>
        <end position="162"/>
    </location>
</feature>
<evidence type="ECO:0000259" key="12">
    <source>
        <dbReference type="Pfam" id="PF12019"/>
    </source>
</evidence>
<protein>
    <recommendedName>
        <fullName evidence="2">Type II secretion system protein H</fullName>
    </recommendedName>
    <alternativeName>
        <fullName evidence="10">General secretion pathway protein H</fullName>
    </alternativeName>
</protein>
<comment type="similarity">
    <text evidence="9">Belongs to the GSP H family.</text>
</comment>
<comment type="caution">
    <text evidence="13">The sequence shown here is derived from an EMBL/GenBank/DDBJ whole genome shotgun (WGS) entry which is preliminary data.</text>
</comment>
<organism evidence="13 14">
    <name type="scientific">Phytopseudomonas dryadis</name>
    <dbReference type="NCBI Taxonomy" id="2487520"/>
    <lineage>
        <taxon>Bacteria</taxon>
        <taxon>Pseudomonadati</taxon>
        <taxon>Pseudomonadota</taxon>
        <taxon>Gammaproteobacteria</taxon>
        <taxon>Pseudomonadales</taxon>
        <taxon>Pseudomonadaceae</taxon>
        <taxon>Phytopseudomonas</taxon>
    </lineage>
</organism>
<keyword evidence="3" id="KW-1003">Cell membrane</keyword>
<evidence type="ECO:0000256" key="5">
    <source>
        <dbReference type="ARBA" id="ARBA00022519"/>
    </source>
</evidence>
<dbReference type="Pfam" id="PF07963">
    <property type="entry name" value="N_methyl"/>
    <property type="match status" value="1"/>
</dbReference>
<dbReference type="PROSITE" id="PS00409">
    <property type="entry name" value="PROKAR_NTER_METHYL"/>
    <property type="match status" value="1"/>
</dbReference>
<evidence type="ECO:0000313" key="14">
    <source>
        <dbReference type="Proteomes" id="UP000291334"/>
    </source>
</evidence>
<dbReference type="Pfam" id="PF12019">
    <property type="entry name" value="GspH"/>
    <property type="match status" value="1"/>
</dbReference>
<evidence type="ECO:0000256" key="9">
    <source>
        <dbReference type="ARBA" id="ARBA00025772"/>
    </source>
</evidence>
<evidence type="ECO:0000256" key="4">
    <source>
        <dbReference type="ARBA" id="ARBA00022481"/>
    </source>
</evidence>
<evidence type="ECO:0000256" key="8">
    <source>
        <dbReference type="ARBA" id="ARBA00023136"/>
    </source>
</evidence>
<reference evidence="13 14" key="1">
    <citation type="submission" date="2018-06" db="EMBL/GenBank/DDBJ databases">
        <title>Three novel Pseudomonas species isolated from symptomatic oak.</title>
        <authorList>
            <person name="Bueno-Gonzalez V."/>
            <person name="Brady C."/>
        </authorList>
    </citation>
    <scope>NUCLEOTIDE SEQUENCE [LARGE SCALE GENOMIC DNA]</scope>
    <source>
        <strain evidence="13 14">P26B</strain>
    </source>
</reference>
<dbReference type="EMBL" id="QJUM01000015">
    <property type="protein sequence ID" value="TBV04700.1"/>
    <property type="molecule type" value="Genomic_DNA"/>
</dbReference>
<dbReference type="SUPFAM" id="SSF54523">
    <property type="entry name" value="Pili subunits"/>
    <property type="match status" value="1"/>
</dbReference>
<keyword evidence="5" id="KW-0997">Cell inner membrane</keyword>
<evidence type="ECO:0000313" key="13">
    <source>
        <dbReference type="EMBL" id="TBV04700.1"/>
    </source>
</evidence>
<keyword evidence="6 11" id="KW-0812">Transmembrane</keyword>
<keyword evidence="14" id="KW-1185">Reference proteome</keyword>
<dbReference type="InterPro" id="IPR045584">
    <property type="entry name" value="Pilin-like"/>
</dbReference>
<feature type="transmembrane region" description="Helical" evidence="11">
    <location>
        <begin position="47"/>
        <end position="70"/>
    </location>
</feature>
<accession>A0ABY1Z938</accession>
<dbReference type="InterPro" id="IPR022346">
    <property type="entry name" value="T2SS_GspH"/>
</dbReference>
<keyword evidence="8 11" id="KW-0472">Membrane</keyword>
<sequence length="174" mass="18777">MPAKPADRPSRPISHSSCTGRNCPNIRAYRCAGNGVSRMHNQRNTGFTLIELMIVVSVLAIFVSIALPAFNNLIEGNRLASTANEFQTLLISARSDAVTRRTPISVSQENNTWSTGERQLDIPDSISVTADKTTITFNPNGTATESSTTFTSSNTGTTYTIKTKLPGLVQKTQG</sequence>
<gene>
    <name evidence="13" type="ORF">DNK34_14225</name>
</gene>
<proteinExistence type="inferred from homology"/>
<evidence type="ECO:0000256" key="11">
    <source>
        <dbReference type="SAM" id="Phobius"/>
    </source>
</evidence>
<evidence type="ECO:0000256" key="1">
    <source>
        <dbReference type="ARBA" id="ARBA00004377"/>
    </source>
</evidence>
<dbReference type="Proteomes" id="UP000291334">
    <property type="component" value="Unassembled WGS sequence"/>
</dbReference>
<evidence type="ECO:0000256" key="7">
    <source>
        <dbReference type="ARBA" id="ARBA00022989"/>
    </source>
</evidence>
<dbReference type="Gene3D" id="3.30.700.10">
    <property type="entry name" value="Glycoprotein, Type 4 Pilin"/>
    <property type="match status" value="1"/>
</dbReference>